<proteinExistence type="predicted"/>
<feature type="non-terminal residue" evidence="1">
    <location>
        <position position="1"/>
    </location>
</feature>
<reference evidence="1" key="1">
    <citation type="journal article" date="2014" name="PLoS ONE">
        <title>Transcriptome-Based Identification of ABC Transporters in the Western Tarnished Plant Bug Lygus hesperus.</title>
        <authorList>
            <person name="Hull J.J."/>
            <person name="Chaney K."/>
            <person name="Geib S.M."/>
            <person name="Fabrick J.A."/>
            <person name="Brent C.S."/>
            <person name="Walsh D."/>
            <person name="Lavine L.C."/>
        </authorList>
    </citation>
    <scope>NUCLEOTIDE SEQUENCE</scope>
</reference>
<dbReference type="SUPFAM" id="SSF56219">
    <property type="entry name" value="DNase I-like"/>
    <property type="match status" value="1"/>
</dbReference>
<dbReference type="EMBL" id="GBHO01042302">
    <property type="protein sequence ID" value="JAG01302.1"/>
    <property type="molecule type" value="Transcribed_RNA"/>
</dbReference>
<reference evidence="1" key="2">
    <citation type="submission" date="2014-07" db="EMBL/GenBank/DDBJ databases">
        <authorList>
            <person name="Hull J."/>
        </authorList>
    </citation>
    <scope>NUCLEOTIDE SEQUENCE</scope>
</reference>
<keyword evidence="1" id="KW-0548">Nucleotidyltransferase</keyword>
<sequence>KTMIWSHFAKKYIIYPNMANNNSRDLQILVWNARSIRNKSSMLDHTIRTNLKADIILIQETWLKKAHRFRLKGFQTFRLDSEDHGKGLAILAKDNIRVQIIKEQI</sequence>
<dbReference type="AlphaFoldDB" id="A0A0A9VYM9"/>
<name>A0A0A9VYM9_LYGHE</name>
<dbReference type="GO" id="GO:0003964">
    <property type="term" value="F:RNA-directed DNA polymerase activity"/>
    <property type="evidence" value="ECO:0007669"/>
    <property type="project" value="UniProtKB-KW"/>
</dbReference>
<evidence type="ECO:0000313" key="1">
    <source>
        <dbReference type="EMBL" id="JAG01302.1"/>
    </source>
</evidence>
<keyword evidence="1" id="KW-0808">Transferase</keyword>
<dbReference type="InterPro" id="IPR036691">
    <property type="entry name" value="Endo/exonu/phosph_ase_sf"/>
</dbReference>
<dbReference type="Gene3D" id="3.60.10.10">
    <property type="entry name" value="Endonuclease/exonuclease/phosphatase"/>
    <property type="match status" value="1"/>
</dbReference>
<protein>
    <submittedName>
        <fullName evidence="1">Putative RNA-directed DNA polymerase from transposon X-element</fullName>
    </submittedName>
</protein>
<organism evidence="1">
    <name type="scientific">Lygus hesperus</name>
    <name type="common">Western plant bug</name>
    <dbReference type="NCBI Taxonomy" id="30085"/>
    <lineage>
        <taxon>Eukaryota</taxon>
        <taxon>Metazoa</taxon>
        <taxon>Ecdysozoa</taxon>
        <taxon>Arthropoda</taxon>
        <taxon>Hexapoda</taxon>
        <taxon>Insecta</taxon>
        <taxon>Pterygota</taxon>
        <taxon>Neoptera</taxon>
        <taxon>Paraneoptera</taxon>
        <taxon>Hemiptera</taxon>
        <taxon>Heteroptera</taxon>
        <taxon>Panheteroptera</taxon>
        <taxon>Cimicomorpha</taxon>
        <taxon>Miridae</taxon>
        <taxon>Mirini</taxon>
        <taxon>Lygus</taxon>
    </lineage>
</organism>
<feature type="non-terminal residue" evidence="1">
    <location>
        <position position="105"/>
    </location>
</feature>
<keyword evidence="1" id="KW-0695">RNA-directed DNA polymerase</keyword>
<accession>A0A0A9VYM9</accession>
<gene>
    <name evidence="1" type="ORF">CM83_103952</name>
</gene>